<dbReference type="GO" id="GO:0012505">
    <property type="term" value="C:endomembrane system"/>
    <property type="evidence" value="ECO:0007669"/>
    <property type="project" value="TreeGrafter"/>
</dbReference>
<evidence type="ECO:0000256" key="2">
    <source>
        <dbReference type="ARBA" id="ARBA00009310"/>
    </source>
</evidence>
<evidence type="ECO:0008006" key="9">
    <source>
        <dbReference type="Google" id="ProtNLM"/>
    </source>
</evidence>
<keyword evidence="5 7" id="KW-0472">Membrane</keyword>
<keyword evidence="4 7" id="KW-1133">Transmembrane helix</keyword>
<dbReference type="PANTHER" id="PTHR21347">
    <property type="entry name" value="CLEFT LIP AND PALATE ASSOCIATED TRANSMEMBRANE PROTEIN-RELATED"/>
    <property type="match status" value="1"/>
</dbReference>
<evidence type="ECO:0000256" key="6">
    <source>
        <dbReference type="SAM" id="MobiDB-lite"/>
    </source>
</evidence>
<reference evidence="8" key="1">
    <citation type="submission" date="2013-12" db="EMBL/GenBank/DDBJ databases">
        <title>The Genome Sequence of Aphanomyces astaci APO3.</title>
        <authorList>
            <consortium name="The Broad Institute Genomics Platform"/>
            <person name="Russ C."/>
            <person name="Tyler B."/>
            <person name="van West P."/>
            <person name="Dieguez-Uribeondo J."/>
            <person name="Young S.K."/>
            <person name="Zeng Q."/>
            <person name="Gargeya S."/>
            <person name="Fitzgerald M."/>
            <person name="Abouelleil A."/>
            <person name="Alvarado L."/>
            <person name="Chapman S.B."/>
            <person name="Gainer-Dewar J."/>
            <person name="Goldberg J."/>
            <person name="Griggs A."/>
            <person name="Gujja S."/>
            <person name="Hansen M."/>
            <person name="Howarth C."/>
            <person name="Imamovic A."/>
            <person name="Ireland A."/>
            <person name="Larimer J."/>
            <person name="McCowan C."/>
            <person name="Murphy C."/>
            <person name="Pearson M."/>
            <person name="Poon T.W."/>
            <person name="Priest M."/>
            <person name="Roberts A."/>
            <person name="Saif S."/>
            <person name="Shea T."/>
            <person name="Sykes S."/>
            <person name="Wortman J."/>
            <person name="Nusbaum C."/>
            <person name="Birren B."/>
        </authorList>
    </citation>
    <scope>NUCLEOTIDE SEQUENCE [LARGE SCALE GENOMIC DNA]</scope>
    <source>
        <strain evidence="8">APO3</strain>
    </source>
</reference>
<dbReference type="VEuPathDB" id="FungiDB:H257_03793"/>
<feature type="compositionally biased region" description="Polar residues" evidence="6">
    <location>
        <begin position="73"/>
        <end position="86"/>
    </location>
</feature>
<feature type="transmembrane region" description="Helical" evidence="7">
    <location>
        <begin position="514"/>
        <end position="537"/>
    </location>
</feature>
<sequence length="696" mass="77777">MIFIRIKSTQTKGTMVAVEAAPPTANGAAAGVAPAAEEQGGMGWFSLLRMVVLWYGINKVTSYLWTGSFNGAQPADQPNQSPQRQQPVAIHPGSSPQLDLGDDDVPESPVVSQLGSGLESFDPNFNPFRKFAAISPSGKRLPAHTNLFPLGVSLDLLVYVTESVEFDFDDASTAAAVWSEPGLTYDYVDADPERKTQLNVTVSDRVLNHNATLYAHAFFTRSSHSPNPRHANFDSTATVYRQVELITYRPRAKKTKRRNLLHAAAAEVDDSDDQQADDLVTTYVAHWKPSLIVNLVCDHTSYARGTAPLPFIAPHMQVDPISGQYLPILYLNDFWVLEDHLIRVNQSTTTLSLEVTYYPMSLIKFGLYQQMTQNFRNQQTMGTGTKKDADAIKKLFIETNPYLLAVTVVVSILHTVFDMLAFKNDVSFWRKQKSMEGLSVRTVVLNAFFHLVIFLYLLDNDTSWMILFSSGLGVVLDVWKIHKAVKVTRDASSGKWSVQGEATYDSSTAEHDRVAVAHVSYVMYPLLVGYAAYQLGFSEHKSWYSWVLSSLTSFVYAFGFIMMTPQLYINYKLQSVAHLPWRAMVYKSLNTFIDDLFAFVITMPMMHRLACFRDDVIFFVYLYQRWIYRVDKTRVNEFGQGGGDDGDQAPELLPAAAIANANAHEESETVAAVATPSPTPEPPSGPRRRSKLDKST</sequence>
<evidence type="ECO:0000313" key="8">
    <source>
        <dbReference type="EMBL" id="ETV84651.1"/>
    </source>
</evidence>
<comment type="similarity">
    <text evidence="2">Belongs to the CLPTM1 family.</text>
</comment>
<evidence type="ECO:0000256" key="4">
    <source>
        <dbReference type="ARBA" id="ARBA00022989"/>
    </source>
</evidence>
<organism evidence="8">
    <name type="scientific">Aphanomyces astaci</name>
    <name type="common">Crayfish plague agent</name>
    <dbReference type="NCBI Taxonomy" id="112090"/>
    <lineage>
        <taxon>Eukaryota</taxon>
        <taxon>Sar</taxon>
        <taxon>Stramenopiles</taxon>
        <taxon>Oomycota</taxon>
        <taxon>Saprolegniomycetes</taxon>
        <taxon>Saprolegniales</taxon>
        <taxon>Verrucalvaceae</taxon>
        <taxon>Aphanomyces</taxon>
    </lineage>
</organism>
<dbReference type="GO" id="GO:0016020">
    <property type="term" value="C:membrane"/>
    <property type="evidence" value="ECO:0007669"/>
    <property type="project" value="UniProtKB-SubCell"/>
</dbReference>
<dbReference type="EMBL" id="KI913119">
    <property type="protein sequence ID" value="ETV84651.1"/>
    <property type="molecule type" value="Genomic_DNA"/>
</dbReference>
<feature type="compositionally biased region" description="Basic residues" evidence="6">
    <location>
        <begin position="686"/>
        <end position="696"/>
    </location>
</feature>
<feature type="transmembrane region" description="Helical" evidence="7">
    <location>
        <begin position="402"/>
        <end position="422"/>
    </location>
</feature>
<feature type="region of interest" description="Disordered" evidence="6">
    <location>
        <begin position="73"/>
        <end position="116"/>
    </location>
</feature>
<evidence type="ECO:0000256" key="5">
    <source>
        <dbReference type="ARBA" id="ARBA00023136"/>
    </source>
</evidence>
<feature type="region of interest" description="Disordered" evidence="6">
    <location>
        <begin position="662"/>
        <end position="696"/>
    </location>
</feature>
<accession>W4GZA1</accession>
<dbReference type="STRING" id="112090.W4GZA1"/>
<dbReference type="RefSeq" id="XP_009826343.1">
    <property type="nucleotide sequence ID" value="XM_009828041.1"/>
</dbReference>
<dbReference type="GeneID" id="20805789"/>
<dbReference type="Pfam" id="PF05602">
    <property type="entry name" value="CLPTM1"/>
    <property type="match status" value="1"/>
</dbReference>
<evidence type="ECO:0000256" key="3">
    <source>
        <dbReference type="ARBA" id="ARBA00022692"/>
    </source>
</evidence>
<keyword evidence="3 7" id="KW-0812">Transmembrane</keyword>
<protein>
    <recommendedName>
        <fullName evidence="9">Cleft lip and palate transmembrane protein 1</fullName>
    </recommendedName>
</protein>
<comment type="subcellular location">
    <subcellularLocation>
        <location evidence="1">Membrane</location>
        <topology evidence="1">Multi-pass membrane protein</topology>
    </subcellularLocation>
</comment>
<dbReference type="PANTHER" id="PTHR21347:SF0">
    <property type="entry name" value="LIPID SCRAMBLASE CLPTM1L"/>
    <property type="match status" value="1"/>
</dbReference>
<dbReference type="InterPro" id="IPR008429">
    <property type="entry name" value="CLPTM1"/>
</dbReference>
<name>W4GZA1_APHAT</name>
<dbReference type="AlphaFoldDB" id="W4GZA1"/>
<dbReference type="OrthoDB" id="378564at2759"/>
<feature type="transmembrane region" description="Helical" evidence="7">
    <location>
        <begin position="543"/>
        <end position="563"/>
    </location>
</feature>
<evidence type="ECO:0000256" key="1">
    <source>
        <dbReference type="ARBA" id="ARBA00004141"/>
    </source>
</evidence>
<feature type="transmembrane region" description="Helical" evidence="7">
    <location>
        <begin position="438"/>
        <end position="457"/>
    </location>
</feature>
<proteinExistence type="inferred from homology"/>
<gene>
    <name evidence="8" type="ORF">H257_03793</name>
</gene>
<evidence type="ECO:0000256" key="7">
    <source>
        <dbReference type="SAM" id="Phobius"/>
    </source>
</evidence>